<sequence>MPKLGLSNKEWYERLRSYAKGNFVFGRGQRPSKISKWTKEIEKIEKCPKMTAKAVRDPLGRKLNCTCGYHKEPTKHTSDQPTPPSVTPTTSKTSTLTKDNASTVTSTPASNVSSATPSDVPSTSNYSFLDIPPGPSVALGNQPAEKSNTPSFIKSATDFSLRLPIGWKENMAPGDQAWVGRALFIAKHKLQTTLLNWWYPPQVKHETKVASSNQYFLRRLFLWMPRKMWGVDFICPNCKQKRSLRSKGLYNRVRLVLDTQEYYYLATEYMDCNACKGTFIAWDSRMLNQLSDGVRARFPVILTRKYACDKSIVTLLRARTFGNSPSALQSNIQELYSQQWLQKTLSYLTDCHRQRKTLNRKFRY</sequence>
<feature type="compositionally biased region" description="Low complexity" evidence="1">
    <location>
        <begin position="87"/>
        <end position="97"/>
    </location>
</feature>
<dbReference type="PANTHER" id="PTHR24401">
    <property type="entry name" value="SI:CH211-243P7.3-RELATED"/>
    <property type="match status" value="1"/>
</dbReference>
<feature type="non-terminal residue" evidence="4">
    <location>
        <position position="364"/>
    </location>
</feature>
<feature type="region of interest" description="Disordered" evidence="1">
    <location>
        <begin position="72"/>
        <end position="127"/>
    </location>
</feature>
<evidence type="ECO:0000313" key="3">
    <source>
        <dbReference type="Proteomes" id="UP000515163"/>
    </source>
</evidence>
<dbReference type="AlphaFoldDB" id="A0A6P8HCM7"/>
<dbReference type="RefSeq" id="XP_031550285.1">
    <property type="nucleotide sequence ID" value="XM_031694425.1"/>
</dbReference>
<dbReference type="GeneID" id="116287735"/>
<organism evidence="3 4">
    <name type="scientific">Actinia tenebrosa</name>
    <name type="common">Australian red waratah sea anemone</name>
    <dbReference type="NCBI Taxonomy" id="6105"/>
    <lineage>
        <taxon>Eukaryota</taxon>
        <taxon>Metazoa</taxon>
        <taxon>Cnidaria</taxon>
        <taxon>Anthozoa</taxon>
        <taxon>Hexacorallia</taxon>
        <taxon>Actiniaria</taxon>
        <taxon>Actiniidae</taxon>
        <taxon>Actinia</taxon>
    </lineage>
</organism>
<dbReference type="Pfam" id="PF20499">
    <property type="entry name" value="DUF6729"/>
    <property type="match status" value="1"/>
</dbReference>
<dbReference type="Proteomes" id="UP000515163">
    <property type="component" value="Unplaced"/>
</dbReference>
<feature type="domain" description="DUF6729" evidence="2">
    <location>
        <begin position="167"/>
        <end position="357"/>
    </location>
</feature>
<dbReference type="InParanoid" id="A0A6P8HCM7"/>
<name>A0A6P8HCM7_ACTTE</name>
<evidence type="ECO:0000259" key="2">
    <source>
        <dbReference type="Pfam" id="PF20499"/>
    </source>
</evidence>
<proteinExistence type="predicted"/>
<dbReference type="OrthoDB" id="5987717at2759"/>
<evidence type="ECO:0000256" key="1">
    <source>
        <dbReference type="SAM" id="MobiDB-lite"/>
    </source>
</evidence>
<accession>A0A6P8HCM7</accession>
<evidence type="ECO:0000313" key="4">
    <source>
        <dbReference type="RefSeq" id="XP_031550285.1"/>
    </source>
</evidence>
<reference evidence="4" key="1">
    <citation type="submission" date="2025-08" db="UniProtKB">
        <authorList>
            <consortium name="RefSeq"/>
        </authorList>
    </citation>
    <scope>IDENTIFICATION</scope>
</reference>
<dbReference type="KEGG" id="aten:116287735"/>
<protein>
    <submittedName>
        <fullName evidence="4">Uncharacterized protein LOC116287735</fullName>
    </submittedName>
</protein>
<keyword evidence="3" id="KW-1185">Reference proteome</keyword>
<dbReference type="PANTHER" id="PTHR24401:SF29">
    <property type="entry name" value="SI:CH211-243P7.3-RELATED"/>
    <property type="match status" value="1"/>
</dbReference>
<feature type="compositionally biased region" description="Polar residues" evidence="1">
    <location>
        <begin position="98"/>
        <end position="127"/>
    </location>
</feature>
<gene>
    <name evidence="4" type="primary">LOC116287735</name>
</gene>
<dbReference type="InterPro" id="IPR046616">
    <property type="entry name" value="DUF6729"/>
</dbReference>